<dbReference type="AlphaFoldDB" id="A0A177A1T3"/>
<sequence length="338" mass="34720">MNPILPLPSRSSTCLAICASSSAFLSSALKFLLLSTSSSSFSLSSIATLSLLILINSLNFQAACSASGSRPSVSSISSSASSSSSQFFFPASLAATSFLICSSTISSAAFFLLSSSSAILSSSGLVSSSFLSPRLSFFTNIGRIITLLGASSSLLSSPLPLSSSLPSSSSSSPASSLSVTNPSSSAFLASRSSSTLRSSFSLASPRRSLRSTFLRSLDIPPAPVNFGAGPLGIFCSCCCCCCCCSSSSTSESELSTSSTTFPGLYRGALAGLAVIRDDIVVSRLSNYPNIAVLPGSCAVAFAPLDQSVGLDRRFSCVVDLRFCLVDQGRGRRARGYSQ</sequence>
<dbReference type="Proteomes" id="UP000077154">
    <property type="component" value="Unassembled WGS sequence"/>
</dbReference>
<gene>
    <name evidence="1" type="ORF">VC83_07661</name>
</gene>
<protein>
    <submittedName>
        <fullName evidence="1">Uncharacterized protein</fullName>
    </submittedName>
</protein>
<accession>A0A177A1T3</accession>
<reference evidence="1" key="1">
    <citation type="submission" date="2016-03" db="EMBL/GenBank/DDBJ databases">
        <title>Updated assembly of Pseudogymnoascus destructans, the fungus causing white-nose syndrome of bats.</title>
        <authorList>
            <person name="Palmer J.M."/>
            <person name="Drees K.P."/>
            <person name="Foster J.T."/>
            <person name="Lindner D.L."/>
        </authorList>
    </citation>
    <scope>NUCLEOTIDE SEQUENCE [LARGE SCALE GENOMIC DNA]</scope>
    <source>
        <strain evidence="1">20631-21</strain>
    </source>
</reference>
<dbReference type="EMBL" id="KV441408">
    <property type="protein sequence ID" value="OAF55550.1"/>
    <property type="molecule type" value="Genomic_DNA"/>
</dbReference>
<dbReference type="RefSeq" id="XP_024320850.1">
    <property type="nucleotide sequence ID" value="XM_024471227.1"/>
</dbReference>
<name>A0A177A1T3_9PEZI</name>
<dbReference type="GeneID" id="36290705"/>
<proteinExistence type="predicted"/>
<organism evidence="1">
    <name type="scientific">Pseudogymnoascus destructans</name>
    <dbReference type="NCBI Taxonomy" id="655981"/>
    <lineage>
        <taxon>Eukaryota</taxon>
        <taxon>Fungi</taxon>
        <taxon>Dikarya</taxon>
        <taxon>Ascomycota</taxon>
        <taxon>Pezizomycotina</taxon>
        <taxon>Leotiomycetes</taxon>
        <taxon>Thelebolales</taxon>
        <taxon>Thelebolaceae</taxon>
        <taxon>Pseudogymnoascus</taxon>
    </lineage>
</organism>
<evidence type="ECO:0000313" key="1">
    <source>
        <dbReference type="EMBL" id="OAF55550.1"/>
    </source>
</evidence>